<dbReference type="SUPFAM" id="SSF55315">
    <property type="entry name" value="L30e-like"/>
    <property type="match status" value="1"/>
</dbReference>
<dbReference type="EMBL" id="JBGBPQ010000020">
    <property type="protein sequence ID" value="KAL1504275.1"/>
    <property type="molecule type" value="Genomic_DNA"/>
</dbReference>
<reference evidence="3 4" key="1">
    <citation type="journal article" date="2024" name="Science">
        <title>Giant polyketide synthase enzymes in the biosynthesis of giant marine polyether toxins.</title>
        <authorList>
            <person name="Fallon T.R."/>
            <person name="Shende V.V."/>
            <person name="Wierzbicki I.H."/>
            <person name="Pendleton A.L."/>
            <person name="Watervoot N.F."/>
            <person name="Auber R.P."/>
            <person name="Gonzalez D.J."/>
            <person name="Wisecaver J.H."/>
            <person name="Moore B.S."/>
        </authorList>
    </citation>
    <scope>NUCLEOTIDE SEQUENCE [LARGE SCALE GENOMIC DNA]</scope>
    <source>
        <strain evidence="3 4">12B1</strain>
    </source>
</reference>
<dbReference type="Gene3D" id="3.30.1330.30">
    <property type="match status" value="1"/>
</dbReference>
<dbReference type="InterPro" id="IPR040051">
    <property type="entry name" value="SECISBP2"/>
</dbReference>
<dbReference type="GO" id="GO:0003730">
    <property type="term" value="F:mRNA 3'-UTR binding"/>
    <property type="evidence" value="ECO:0007669"/>
    <property type="project" value="TreeGrafter"/>
</dbReference>
<feature type="region of interest" description="Disordered" evidence="1">
    <location>
        <begin position="652"/>
        <end position="731"/>
    </location>
</feature>
<evidence type="ECO:0000259" key="2">
    <source>
        <dbReference type="Pfam" id="PF01248"/>
    </source>
</evidence>
<dbReference type="GO" id="GO:0035368">
    <property type="term" value="F:selenocysteine insertion sequence binding"/>
    <property type="evidence" value="ECO:0007669"/>
    <property type="project" value="InterPro"/>
</dbReference>
<proteinExistence type="predicted"/>
<evidence type="ECO:0000256" key="1">
    <source>
        <dbReference type="SAM" id="MobiDB-lite"/>
    </source>
</evidence>
<feature type="region of interest" description="Disordered" evidence="1">
    <location>
        <begin position="570"/>
        <end position="603"/>
    </location>
</feature>
<dbReference type="InterPro" id="IPR029064">
    <property type="entry name" value="Ribosomal_eL30-like_sf"/>
</dbReference>
<feature type="compositionally biased region" description="Low complexity" evidence="1">
    <location>
        <begin position="351"/>
        <end position="362"/>
    </location>
</feature>
<feature type="compositionally biased region" description="Low complexity" evidence="1">
    <location>
        <begin position="655"/>
        <end position="674"/>
    </location>
</feature>
<feature type="compositionally biased region" description="Basic and acidic residues" evidence="1">
    <location>
        <begin position="690"/>
        <end position="704"/>
    </location>
</feature>
<dbReference type="PANTHER" id="PTHR13284">
    <property type="entry name" value="GH01354P"/>
    <property type="match status" value="1"/>
</dbReference>
<evidence type="ECO:0000313" key="4">
    <source>
        <dbReference type="Proteomes" id="UP001515480"/>
    </source>
</evidence>
<name>A0AB34IQ84_PRYPA</name>
<accession>A0AB34IQ84</accession>
<feature type="compositionally biased region" description="Basic and acidic residues" evidence="1">
    <location>
        <begin position="272"/>
        <end position="297"/>
    </location>
</feature>
<dbReference type="GO" id="GO:0005739">
    <property type="term" value="C:mitochondrion"/>
    <property type="evidence" value="ECO:0007669"/>
    <property type="project" value="TreeGrafter"/>
</dbReference>
<feature type="domain" description="Ribosomal protein eL8/eL30/eS12/Gadd45" evidence="2">
    <location>
        <begin position="900"/>
        <end position="946"/>
    </location>
</feature>
<dbReference type="GO" id="GO:0043021">
    <property type="term" value="F:ribonucleoprotein complex binding"/>
    <property type="evidence" value="ECO:0007669"/>
    <property type="project" value="TreeGrafter"/>
</dbReference>
<feature type="region of interest" description="Disordered" evidence="1">
    <location>
        <begin position="392"/>
        <end position="451"/>
    </location>
</feature>
<feature type="compositionally biased region" description="Acidic residues" evidence="1">
    <location>
        <begin position="752"/>
        <end position="774"/>
    </location>
</feature>
<feature type="compositionally biased region" description="Basic and acidic residues" evidence="1">
    <location>
        <begin position="423"/>
        <end position="434"/>
    </location>
</feature>
<dbReference type="AlphaFoldDB" id="A0AB34IQ84"/>
<feature type="region of interest" description="Disordered" evidence="1">
    <location>
        <begin position="750"/>
        <end position="793"/>
    </location>
</feature>
<evidence type="ECO:0000313" key="3">
    <source>
        <dbReference type="EMBL" id="KAL1504275.1"/>
    </source>
</evidence>
<dbReference type="GO" id="GO:1990904">
    <property type="term" value="C:ribonucleoprotein complex"/>
    <property type="evidence" value="ECO:0007669"/>
    <property type="project" value="TreeGrafter"/>
</dbReference>
<feature type="region of interest" description="Disordered" evidence="1">
    <location>
        <begin position="267"/>
        <end position="379"/>
    </location>
</feature>
<comment type="caution">
    <text evidence="3">The sequence shown here is derived from an EMBL/GenBank/DDBJ whole genome shotgun (WGS) entry which is preliminary data.</text>
</comment>
<protein>
    <recommendedName>
        <fullName evidence="2">Ribosomal protein eL8/eL30/eS12/Gadd45 domain-containing protein</fullName>
    </recommendedName>
</protein>
<feature type="compositionally biased region" description="Gly residues" evidence="1">
    <location>
        <begin position="363"/>
        <end position="377"/>
    </location>
</feature>
<sequence>MLQVLLLLRCGATDGRSYIPSSVLSFVRSFCQQFPRESSFREEISTCGCCHEMPLNPHAAVFVPTGATEWVQPPAYTVINAQPAVSSQPPAFVPSPTFAGARAGYKFTSGHLGVGYYYDEVASRKKRAAAKKKAHAERGVGATAPTSDPTAAGDGGDANVSCAAPTAPSGLVERARGADEGEAPRGVAPASAALVDGGSAWSSAPSGRERPSFGQETLELRAAAQLAVEAGKKEAAKSGRHGDVRWKYTHKGVAYLMDESGTRLITSWPVKQRGEEGKPKAEESAPARPRSPAERKQRAPAAGEGGKEPAAGRGVEEGGGGKRVGGGESELEGPPRPRVRGTLWEPGGGADRAVAARARANGNGEGGMSGGSGGGGEKAVCGEGPISWAKMVAGARVTPRSDTSAARGDDERKKPSTRVAPPHAKEPETRRRGWESGAATVAQPAVPSRDEAIVSPPAEAIVSPPAEAIVSPPAEAIVSPPAAVAPIKLQGAWGNRSLAAVKAAPSESRQPMPLAADAAVRLRAEVEAELSKGKASAAKQVVAPTKKMKPGQGKISDLFDFAFTVKKNGGEAGKSGSKPVTLAPVHRQVKEVPQSTVGKKAPLAGREQVKLIGLISTQHRGKEKVGPKKKKLSPMKKTILKELMMRHGLLPTTNDAAPAADGDGACAPAVAGDGAAEEESTGVGGDEAAIEERGEDRAKRRVDGGDTTIVSAAAEGNSMAASEDDATQRTVGERALTADELVMATFAQLYPDSEEDDDDDDDEEDDADDDEDSGDEGHGEESECGESDGEEEVVEIEAPVGKENGGAALSVDVKSSVEAVPLAPATAPPSVAAAPAAAPSAAPAAEAPKGLVRPQEALANPRLVREYVHQLILPEVNDACAALLSELQRLQERAHLKDPVKAAVRKRYVCGLREVLRALKMNKAKALIVAHNIEKIDAQDGLDALTKRIMRMATHSLEWVFDDTQKKSTLQEVVREVPVPIVFAFTRRTLSRCLKRSAKTSCVAVLSYDGTGDLFSKLIKVAKSAREQYEELQFPWRERPEQERLLVVRKHSKSMVDPLLLGVPIQEVNWDEETGGQ</sequence>
<dbReference type="PANTHER" id="PTHR13284:SF4">
    <property type="entry name" value="C2H2-TYPE DOMAIN-CONTAINING PROTEIN"/>
    <property type="match status" value="1"/>
</dbReference>
<dbReference type="Pfam" id="PF01248">
    <property type="entry name" value="Ribosomal_L7Ae"/>
    <property type="match status" value="1"/>
</dbReference>
<keyword evidence="4" id="KW-1185">Reference proteome</keyword>
<organism evidence="3 4">
    <name type="scientific">Prymnesium parvum</name>
    <name type="common">Toxic golden alga</name>
    <dbReference type="NCBI Taxonomy" id="97485"/>
    <lineage>
        <taxon>Eukaryota</taxon>
        <taxon>Haptista</taxon>
        <taxon>Haptophyta</taxon>
        <taxon>Prymnesiophyceae</taxon>
        <taxon>Prymnesiales</taxon>
        <taxon>Prymnesiaceae</taxon>
        <taxon>Prymnesium</taxon>
    </lineage>
</organism>
<feature type="region of interest" description="Disordered" evidence="1">
    <location>
        <begin position="129"/>
        <end position="165"/>
    </location>
</feature>
<gene>
    <name evidence="3" type="ORF">AB1Y20_010684</name>
</gene>
<dbReference type="InterPro" id="IPR004038">
    <property type="entry name" value="Ribosomal_eL8/eL30/eS12/Gad45"/>
</dbReference>
<feature type="compositionally biased region" description="Acidic residues" evidence="1">
    <location>
        <begin position="782"/>
        <end position="793"/>
    </location>
</feature>
<dbReference type="Proteomes" id="UP001515480">
    <property type="component" value="Unassembled WGS sequence"/>
</dbReference>